<proteinExistence type="evidence at transcript level"/>
<accession>R4WT88</accession>
<dbReference type="AlphaFoldDB" id="R4WT88"/>
<organism evidence="1">
    <name type="scientific">Riptortus pedestris</name>
    <name type="common">Bean bug</name>
    <dbReference type="NCBI Taxonomy" id="329032"/>
    <lineage>
        <taxon>Eukaryota</taxon>
        <taxon>Metazoa</taxon>
        <taxon>Ecdysozoa</taxon>
        <taxon>Arthropoda</taxon>
        <taxon>Hexapoda</taxon>
        <taxon>Insecta</taxon>
        <taxon>Pterygota</taxon>
        <taxon>Neoptera</taxon>
        <taxon>Paraneoptera</taxon>
        <taxon>Hemiptera</taxon>
        <taxon>Heteroptera</taxon>
        <taxon>Panheteroptera</taxon>
        <taxon>Pentatomomorpha</taxon>
        <taxon>Coreoidea</taxon>
        <taxon>Alydidae</taxon>
        <taxon>Riptortus</taxon>
    </lineage>
</organism>
<sequence>MTLCISYYNNILSLRNDMTGKDSFNFSFLKVSTVVFNQMWPKYNNFNFYLCE</sequence>
<dbReference type="EMBL" id="AK417942">
    <property type="protein sequence ID" value="BAN21157.1"/>
    <property type="molecule type" value="mRNA"/>
</dbReference>
<protein>
    <submittedName>
        <fullName evidence="1">Unkown protein</fullName>
    </submittedName>
</protein>
<reference evidence="1" key="1">
    <citation type="journal article" date="2013" name="PLoS ONE">
        <title>Gene expression in gut symbiotic organ of stinkbug affected by extracellular bacterial symbiont.</title>
        <authorList>
            <person name="Futahashi R."/>
            <person name="Tanaka K."/>
            <person name="Tanahashi M."/>
            <person name="Nikoh N."/>
            <person name="Kikuchi Y."/>
            <person name="Lee B.L."/>
            <person name="Fukatsu T."/>
        </authorList>
    </citation>
    <scope>NUCLEOTIDE SEQUENCE</scope>
    <source>
        <tissue evidence="1">Midgut</tissue>
    </source>
</reference>
<name>R4WT88_RIPPE</name>
<evidence type="ECO:0000313" key="1">
    <source>
        <dbReference type="EMBL" id="BAN21157.1"/>
    </source>
</evidence>